<proteinExistence type="predicted"/>
<dbReference type="PANTHER" id="PTHR12461">
    <property type="entry name" value="HYPOXIA-INDUCIBLE FACTOR 1 ALPHA INHIBITOR-RELATED"/>
    <property type="match status" value="1"/>
</dbReference>
<dbReference type="Proteomes" id="UP000789595">
    <property type="component" value="Unassembled WGS sequence"/>
</dbReference>
<dbReference type="SUPFAM" id="SSF51197">
    <property type="entry name" value="Clavaminate synthase-like"/>
    <property type="match status" value="1"/>
</dbReference>
<feature type="domain" description="JmjC" evidence="1">
    <location>
        <begin position="146"/>
        <end position="390"/>
    </location>
</feature>
<dbReference type="Gene3D" id="2.60.120.650">
    <property type="entry name" value="Cupin"/>
    <property type="match status" value="1"/>
</dbReference>
<dbReference type="PANTHER" id="PTHR12461:SF100">
    <property type="entry name" value="JMJC DOMAIN-CONTAINING PROTEIN 4"/>
    <property type="match status" value="1"/>
</dbReference>
<protein>
    <recommendedName>
        <fullName evidence="1">JmjC domain-containing protein</fullName>
    </recommendedName>
</protein>
<dbReference type="InterPro" id="IPR003347">
    <property type="entry name" value="JmjC_dom"/>
</dbReference>
<dbReference type="OrthoDB" id="415358at2759"/>
<dbReference type="EMBL" id="CAKKNE010000004">
    <property type="protein sequence ID" value="CAH0373762.1"/>
    <property type="molecule type" value="Genomic_DNA"/>
</dbReference>
<sequence>MRPHRHLRRRRQRRRLLSKRLAQTGYRGHRCARPHEPVVELDCTRAPPDARAFFDAFVRRRRPCVLRGYARTAALGVVSDACGAADPARAWCAALDRAAGPKVVRAEVRERGRFGRGNECQLRVRGFVAEALHRHATGGACRYYLTTQPLAEDAEGRPELCGEPVRSLVRENLFPPTCPLLPSLILANANVWMGCAPAGRSTSSGLHHDFHDNVLVQVCGAKRVRMWDPSATNVLRPAGGRARVHANGRVVYGNERVEADGRDAAAATSLDLHRALDDASDSDDCDALLDAALALEANHEKEPATPLAPGPPNFATRKAPRGLPSYAACYIGPGDALYIPCGVWHEVSSGGGLHAAANYWCHPPDGASFARPYTSSFWADDWARRRRDDPLLKT</sequence>
<comment type="caution">
    <text evidence="2">The sequence shown here is derived from an EMBL/GenBank/DDBJ whole genome shotgun (WGS) entry which is preliminary data.</text>
</comment>
<evidence type="ECO:0000313" key="2">
    <source>
        <dbReference type="EMBL" id="CAH0373762.1"/>
    </source>
</evidence>
<dbReference type="PROSITE" id="PS51184">
    <property type="entry name" value="JMJC"/>
    <property type="match status" value="1"/>
</dbReference>
<dbReference type="Pfam" id="PF13621">
    <property type="entry name" value="Cupin_8"/>
    <property type="match status" value="1"/>
</dbReference>
<gene>
    <name evidence="2" type="ORF">PECAL_4P09990</name>
</gene>
<dbReference type="InterPro" id="IPR041667">
    <property type="entry name" value="Cupin_8"/>
</dbReference>
<evidence type="ECO:0000259" key="1">
    <source>
        <dbReference type="PROSITE" id="PS51184"/>
    </source>
</evidence>
<name>A0A8J2WYP0_9STRA</name>
<dbReference type="AlphaFoldDB" id="A0A8J2WYP0"/>
<accession>A0A8J2WYP0</accession>
<evidence type="ECO:0000313" key="3">
    <source>
        <dbReference type="Proteomes" id="UP000789595"/>
    </source>
</evidence>
<keyword evidence="3" id="KW-1185">Reference proteome</keyword>
<organism evidence="2 3">
    <name type="scientific">Pelagomonas calceolata</name>
    <dbReference type="NCBI Taxonomy" id="35677"/>
    <lineage>
        <taxon>Eukaryota</taxon>
        <taxon>Sar</taxon>
        <taxon>Stramenopiles</taxon>
        <taxon>Ochrophyta</taxon>
        <taxon>Pelagophyceae</taxon>
        <taxon>Pelagomonadales</taxon>
        <taxon>Pelagomonadaceae</taxon>
        <taxon>Pelagomonas</taxon>
    </lineage>
</organism>
<reference evidence="2" key="1">
    <citation type="submission" date="2021-11" db="EMBL/GenBank/DDBJ databases">
        <authorList>
            <consortium name="Genoscope - CEA"/>
            <person name="William W."/>
        </authorList>
    </citation>
    <scope>NUCLEOTIDE SEQUENCE</scope>
</reference>